<dbReference type="Gene3D" id="1.20.58.410">
    <property type="entry name" value="Release factor"/>
    <property type="match status" value="1"/>
</dbReference>
<dbReference type="SUPFAM" id="SSF75620">
    <property type="entry name" value="Release factor"/>
    <property type="match status" value="1"/>
</dbReference>
<feature type="chain" id="PRO_5023929318" evidence="1">
    <location>
        <begin position="30"/>
        <end position="122"/>
    </location>
</feature>
<name>A0A4E9G3T0_BRUMA</name>
<dbReference type="GeneID" id="66058634"/>
<dbReference type="KEGG" id="bmy:BM_BM17187"/>
<evidence type="ECO:0000313" key="2">
    <source>
        <dbReference type="EMBL" id="VIP00281.1"/>
    </source>
</evidence>
<dbReference type="AlphaFoldDB" id="A0A4E9G3T0"/>
<dbReference type="InterPro" id="IPR045853">
    <property type="entry name" value="Pep_chain_release_fac_I_sf"/>
</dbReference>
<organism evidence="2">
    <name type="scientific">Brugia malayi</name>
    <name type="common">Filarial nematode worm</name>
    <dbReference type="NCBI Taxonomy" id="6279"/>
    <lineage>
        <taxon>Eukaryota</taxon>
        <taxon>Metazoa</taxon>
        <taxon>Ecdysozoa</taxon>
        <taxon>Nematoda</taxon>
        <taxon>Chromadorea</taxon>
        <taxon>Rhabditida</taxon>
        <taxon>Spirurina</taxon>
        <taxon>Spiruromorpha</taxon>
        <taxon>Filarioidea</taxon>
        <taxon>Onchocercidae</taxon>
        <taxon>Brugia</taxon>
    </lineage>
</organism>
<proteinExistence type="predicted"/>
<keyword evidence="1" id="KW-0732">Signal</keyword>
<evidence type="ECO:0000256" key="1">
    <source>
        <dbReference type="SAM" id="SignalP"/>
    </source>
</evidence>
<accession>A0A4E9G3T0</accession>
<dbReference type="OrthoDB" id="2019491at2759"/>
<feature type="signal peptide" evidence="1">
    <location>
        <begin position="1"/>
        <end position="29"/>
    </location>
</feature>
<dbReference type="CTD" id="66058634"/>
<dbReference type="EMBL" id="CAAKNF010000039">
    <property type="protein sequence ID" value="VIP00281.1"/>
    <property type="molecule type" value="Genomic_DNA"/>
</dbReference>
<gene>
    <name evidence="2" type="primary">Bm17187</name>
    <name evidence="2" type="ORF">BM_BM17187</name>
</gene>
<dbReference type="RefSeq" id="XP_042938910.1">
    <property type="nucleotide sequence ID" value="XM_043082976.1"/>
</dbReference>
<protein>
    <submittedName>
        <fullName evidence="2">Uncharacterized protein</fullName>
    </submittedName>
</protein>
<reference evidence="2" key="1">
    <citation type="submission" date="2019-04" db="EMBL/GenBank/DDBJ databases">
        <authorList>
            <person name="Howe K."/>
            <person name="Paulini M."/>
            <person name="Williams G."/>
        </authorList>
    </citation>
    <scope>NUCLEOTIDE SEQUENCE [LARGE SCALE GENOMIC DNA]</scope>
    <source>
        <strain evidence="2">FR3</strain>
    </source>
</reference>
<sequence length="122" mass="13567">MCVADSMAGWLAGILTLAVLSSYDEPTTALSVPIDYHRCTATYRHLSNDIESFSKLESDYNDAISLMKSTIDENDEEFFSEIENELLKSEKLVKRKETNFLFTDGADNTEIHSGVGGTESDD</sequence>